<evidence type="ECO:0000313" key="1">
    <source>
        <dbReference type="EMBL" id="OCT76913.1"/>
    </source>
</evidence>
<dbReference type="Proteomes" id="UP000694892">
    <property type="component" value="Chromosome 6L"/>
</dbReference>
<reference evidence="2" key="1">
    <citation type="journal article" date="2016" name="Nature">
        <title>Genome evolution in the allotetraploid frog Xenopus laevis.</title>
        <authorList>
            <person name="Session A.M."/>
            <person name="Uno Y."/>
            <person name="Kwon T."/>
            <person name="Chapman J.A."/>
            <person name="Toyoda A."/>
            <person name="Takahashi S."/>
            <person name="Fukui A."/>
            <person name="Hikosaka A."/>
            <person name="Suzuki A."/>
            <person name="Kondo M."/>
            <person name="van Heeringen S.J."/>
            <person name="Quigley I."/>
            <person name="Heinz S."/>
            <person name="Ogino H."/>
            <person name="Ochi H."/>
            <person name="Hellsten U."/>
            <person name="Lyons J.B."/>
            <person name="Simakov O."/>
            <person name="Putnam N."/>
            <person name="Stites J."/>
            <person name="Kuroki Y."/>
            <person name="Tanaka T."/>
            <person name="Michiue T."/>
            <person name="Watanabe M."/>
            <person name="Bogdanovic O."/>
            <person name="Lister R."/>
            <person name="Georgiou G."/>
            <person name="Paranjpe S.S."/>
            <person name="van Kruijsbergen I."/>
            <person name="Shu S."/>
            <person name="Carlson J."/>
            <person name="Kinoshita T."/>
            <person name="Ohta Y."/>
            <person name="Mawaribuchi S."/>
            <person name="Jenkins J."/>
            <person name="Grimwood J."/>
            <person name="Schmutz J."/>
            <person name="Mitros T."/>
            <person name="Mozaffari S.V."/>
            <person name="Suzuki Y."/>
            <person name="Haramoto Y."/>
            <person name="Yamamoto T.S."/>
            <person name="Takagi C."/>
            <person name="Heald R."/>
            <person name="Miller K."/>
            <person name="Haudenschild C."/>
            <person name="Kitzman J."/>
            <person name="Nakayama T."/>
            <person name="Izutsu Y."/>
            <person name="Robert J."/>
            <person name="Fortriede J."/>
            <person name="Burns K."/>
            <person name="Lotay V."/>
            <person name="Karimi K."/>
            <person name="Yasuoka Y."/>
            <person name="Dichmann D.S."/>
            <person name="Flajnik M.F."/>
            <person name="Houston D.W."/>
            <person name="Shendure J."/>
            <person name="DuPasquier L."/>
            <person name="Vize P.D."/>
            <person name="Zorn A.M."/>
            <person name="Ito M."/>
            <person name="Marcotte E.M."/>
            <person name="Wallingford J.B."/>
            <person name="Ito Y."/>
            <person name="Asashima M."/>
            <person name="Ueno N."/>
            <person name="Matsuda Y."/>
            <person name="Veenstra G.J."/>
            <person name="Fujiyama A."/>
            <person name="Harland R.M."/>
            <person name="Taira M."/>
            <person name="Rokhsar D.S."/>
        </authorList>
    </citation>
    <scope>NUCLEOTIDE SEQUENCE [LARGE SCALE GENOMIC DNA]</scope>
    <source>
        <strain evidence="2">J</strain>
    </source>
</reference>
<accession>A0A974CNZ9</accession>
<evidence type="ECO:0000313" key="2">
    <source>
        <dbReference type="Proteomes" id="UP000694892"/>
    </source>
</evidence>
<organism evidence="1 2">
    <name type="scientific">Xenopus laevis</name>
    <name type="common">African clawed frog</name>
    <dbReference type="NCBI Taxonomy" id="8355"/>
    <lineage>
        <taxon>Eukaryota</taxon>
        <taxon>Metazoa</taxon>
        <taxon>Chordata</taxon>
        <taxon>Craniata</taxon>
        <taxon>Vertebrata</taxon>
        <taxon>Euteleostomi</taxon>
        <taxon>Amphibia</taxon>
        <taxon>Batrachia</taxon>
        <taxon>Anura</taxon>
        <taxon>Pipoidea</taxon>
        <taxon>Pipidae</taxon>
        <taxon>Xenopodinae</taxon>
        <taxon>Xenopus</taxon>
        <taxon>Xenopus</taxon>
    </lineage>
</organism>
<sequence length="69" mass="7666">MGAICDSALCFLPPFRTCACYNLLLCREVINSSLLQSVQIADLKLKSHLNLTDRVKTQGPEILIRNISC</sequence>
<dbReference type="AlphaFoldDB" id="A0A974CNZ9"/>
<protein>
    <submittedName>
        <fullName evidence="1">Uncharacterized protein</fullName>
    </submittedName>
</protein>
<name>A0A974CNZ9_XENLA</name>
<gene>
    <name evidence="1" type="ORF">XELAEV_18032117mg</name>
</gene>
<dbReference type="EMBL" id="CM004476">
    <property type="protein sequence ID" value="OCT76913.1"/>
    <property type="molecule type" value="Genomic_DNA"/>
</dbReference>
<proteinExistence type="predicted"/>